<dbReference type="PANTHER" id="PTHR43283:SF3">
    <property type="entry name" value="BETA-LACTAMASE FAMILY PROTEIN (AFU_ORTHOLOGUE AFUA_5G07500)"/>
    <property type="match status" value="1"/>
</dbReference>
<dbReference type="Gene3D" id="3.40.710.10">
    <property type="entry name" value="DD-peptidase/beta-lactamase superfamily"/>
    <property type="match status" value="1"/>
</dbReference>
<evidence type="ECO:0000313" key="3">
    <source>
        <dbReference type="Proteomes" id="UP000076532"/>
    </source>
</evidence>
<protein>
    <submittedName>
        <fullName evidence="2">Beta-lactamase/transpeptidase-like protein</fullName>
    </submittedName>
</protein>
<dbReference type="InterPro" id="IPR050789">
    <property type="entry name" value="Diverse_Enzym_Activities"/>
</dbReference>
<accession>A0A166JNZ9</accession>
<dbReference type="AlphaFoldDB" id="A0A166JNZ9"/>
<dbReference type="InterPro" id="IPR012338">
    <property type="entry name" value="Beta-lactam/transpept-like"/>
</dbReference>
<proteinExistence type="predicted"/>
<evidence type="ECO:0000259" key="1">
    <source>
        <dbReference type="Pfam" id="PF00144"/>
    </source>
</evidence>
<dbReference type="EMBL" id="KV417550">
    <property type="protein sequence ID" value="KZP21063.1"/>
    <property type="molecule type" value="Genomic_DNA"/>
</dbReference>
<dbReference type="SUPFAM" id="SSF56601">
    <property type="entry name" value="beta-lactamase/transpeptidase-like"/>
    <property type="match status" value="1"/>
</dbReference>
<evidence type="ECO:0000313" key="2">
    <source>
        <dbReference type="EMBL" id="KZP21063.1"/>
    </source>
</evidence>
<dbReference type="Pfam" id="PF00144">
    <property type="entry name" value="Beta-lactamase"/>
    <property type="match status" value="1"/>
</dbReference>
<dbReference type="OrthoDB" id="428260at2759"/>
<organism evidence="2 3">
    <name type="scientific">Athelia psychrophila</name>
    <dbReference type="NCBI Taxonomy" id="1759441"/>
    <lineage>
        <taxon>Eukaryota</taxon>
        <taxon>Fungi</taxon>
        <taxon>Dikarya</taxon>
        <taxon>Basidiomycota</taxon>
        <taxon>Agaricomycotina</taxon>
        <taxon>Agaricomycetes</taxon>
        <taxon>Agaricomycetidae</taxon>
        <taxon>Atheliales</taxon>
        <taxon>Atheliaceae</taxon>
        <taxon>Athelia</taxon>
    </lineage>
</organism>
<name>A0A166JNZ9_9AGAM</name>
<dbReference type="InterPro" id="IPR001466">
    <property type="entry name" value="Beta-lactam-related"/>
</dbReference>
<reference evidence="2 3" key="1">
    <citation type="journal article" date="2016" name="Mol. Biol. Evol.">
        <title>Comparative Genomics of Early-Diverging Mushroom-Forming Fungi Provides Insights into the Origins of Lignocellulose Decay Capabilities.</title>
        <authorList>
            <person name="Nagy L.G."/>
            <person name="Riley R."/>
            <person name="Tritt A."/>
            <person name="Adam C."/>
            <person name="Daum C."/>
            <person name="Floudas D."/>
            <person name="Sun H."/>
            <person name="Yadav J.S."/>
            <person name="Pangilinan J."/>
            <person name="Larsson K.H."/>
            <person name="Matsuura K."/>
            <person name="Barry K."/>
            <person name="Labutti K."/>
            <person name="Kuo R."/>
            <person name="Ohm R.A."/>
            <person name="Bhattacharya S.S."/>
            <person name="Shirouzu T."/>
            <person name="Yoshinaga Y."/>
            <person name="Martin F.M."/>
            <person name="Grigoriev I.V."/>
            <person name="Hibbett D.S."/>
        </authorList>
    </citation>
    <scope>NUCLEOTIDE SEQUENCE [LARGE SCALE GENOMIC DNA]</scope>
    <source>
        <strain evidence="2 3">CBS 109695</strain>
    </source>
</reference>
<gene>
    <name evidence="2" type="ORF">FIBSPDRAFT_826171</name>
</gene>
<keyword evidence="3" id="KW-1185">Reference proteome</keyword>
<feature type="domain" description="Beta-lactamase-related" evidence="1">
    <location>
        <begin position="22"/>
        <end position="368"/>
    </location>
</feature>
<dbReference type="Proteomes" id="UP000076532">
    <property type="component" value="Unassembled WGS sequence"/>
</dbReference>
<dbReference type="PANTHER" id="PTHR43283">
    <property type="entry name" value="BETA-LACTAMASE-RELATED"/>
    <property type="match status" value="1"/>
</dbReference>
<sequence length="394" mass="43184">MFTAPFVARSDAILSRSIPYNGVPGVSLLALTREGTIIYSGLAGTLGMDDNRPINEDTVFYLSSCTNVLTAMCAMVCIDKGFISLDESVLGYLPELERQPVSQGGVLVPRQNDITLRSLLTMTAGCSNPVSDRVRSQMDAISSGKHPFVMTDKSVYLAPLDCQPGTRWAYSASLDWTGALVERLSNLTLGAFLKKYILEPCGVTDITFDITPEMKDRLVGAHFRWICGRVSPRGPIHDLDNVQNHLGGHGAYGTADALAQVLLPLINEGKHPITRKEVLSSASVKEMFREQLNEEQSMWLNKPTVANQMEVLLPDVEKQWGLGFMLTPKGMPSGRGPGSGSWNGFTNTLWQADPVNGVVMLAFAQIFPECDESFLSVQDKWERVVYCGIAKQTD</sequence>